<evidence type="ECO:0000313" key="1">
    <source>
        <dbReference type="EMBL" id="GHJ89527.1"/>
    </source>
</evidence>
<name>A0A8H3TYM9_9TREE</name>
<gene>
    <name evidence="1" type="ORF">NliqN6_5929</name>
</gene>
<evidence type="ECO:0000313" key="2">
    <source>
        <dbReference type="Proteomes" id="UP000620104"/>
    </source>
</evidence>
<dbReference type="AlphaFoldDB" id="A0A8H3TYM9"/>
<keyword evidence="2" id="KW-1185">Reference proteome</keyword>
<protein>
    <submittedName>
        <fullName evidence="1">Uncharacterized protein</fullName>
    </submittedName>
</protein>
<organism evidence="1 2">
    <name type="scientific">Naganishia liquefaciens</name>
    <dbReference type="NCBI Taxonomy" id="104408"/>
    <lineage>
        <taxon>Eukaryota</taxon>
        <taxon>Fungi</taxon>
        <taxon>Dikarya</taxon>
        <taxon>Basidiomycota</taxon>
        <taxon>Agaricomycotina</taxon>
        <taxon>Tremellomycetes</taxon>
        <taxon>Filobasidiales</taxon>
        <taxon>Filobasidiaceae</taxon>
        <taxon>Naganishia</taxon>
    </lineage>
</organism>
<proteinExistence type="predicted"/>
<accession>A0A8H3TYM9</accession>
<sequence length="401" mass="45451">MSPSIRHSSSVHEASYHIRAELSKWMKTQPKTAYALPIAGPNCLMNILWASPSKAKYETAKALVGFPYLVSNRCLYHRNLSRPQQSPHNNYLSTANLRAPLHAIIHSFLVCAGPSSFPIPVGLRDGAKLNRTCTRIYWRTLSQQWRHVCVDVSRYDWKRIFAGGTEKFLPYIPHIIFFRSEVKQYTCESFISEAVDILPNLVAATSTSRTMQDRPRTVGYSLNNSHHNDTKILKDGPEEDIMPICFAPLFHEPVKQEVCLSKDVFDSDSPAPVFPLNCFHTLILYAGDDSVANFTGLARNLRRFYSPSPLFETLKVQEYKVKFYEPLPRLNQSFGDVIIGHSYFDESLLEAERSDIPLINLEVSIEADWQKPDHSCLTPLLTGQSAFKRSRLAGSVNLASR</sequence>
<dbReference type="Proteomes" id="UP000620104">
    <property type="component" value="Unassembled WGS sequence"/>
</dbReference>
<reference evidence="1" key="1">
    <citation type="submission" date="2020-07" db="EMBL/GenBank/DDBJ databases">
        <title>Draft Genome Sequence of a Deep-Sea Yeast, Naganishia (Cryptococcus) liquefaciens strain N6.</title>
        <authorList>
            <person name="Han Y.W."/>
            <person name="Kajitani R."/>
            <person name="Morimoto H."/>
            <person name="Parhat M."/>
            <person name="Tsubouchi H."/>
            <person name="Bakenova O."/>
            <person name="Ogata M."/>
            <person name="Argunhan B."/>
            <person name="Aoki R."/>
            <person name="Kajiwara S."/>
            <person name="Itoh T."/>
            <person name="Iwasaki H."/>
        </authorList>
    </citation>
    <scope>NUCLEOTIDE SEQUENCE</scope>
    <source>
        <strain evidence="1">N6</strain>
    </source>
</reference>
<comment type="caution">
    <text evidence="1">The sequence shown here is derived from an EMBL/GenBank/DDBJ whole genome shotgun (WGS) entry which is preliminary data.</text>
</comment>
<dbReference type="EMBL" id="BLZA01000046">
    <property type="protein sequence ID" value="GHJ89527.1"/>
    <property type="molecule type" value="Genomic_DNA"/>
</dbReference>